<dbReference type="PROSITE" id="PS01284">
    <property type="entry name" value="TNASE_2"/>
    <property type="match status" value="1"/>
</dbReference>
<evidence type="ECO:0000259" key="2">
    <source>
        <dbReference type="PROSITE" id="PS50830"/>
    </source>
</evidence>
<dbReference type="AlphaFoldDB" id="A0A892ZM36"/>
<organism evidence="3 4">
    <name type="scientific">Paralysiella testudinis</name>
    <dbReference type="NCBI Taxonomy" id="2809020"/>
    <lineage>
        <taxon>Bacteria</taxon>
        <taxon>Pseudomonadati</taxon>
        <taxon>Pseudomonadota</taxon>
        <taxon>Betaproteobacteria</taxon>
        <taxon>Neisseriales</taxon>
        <taxon>Neisseriaceae</taxon>
        <taxon>Paralysiella</taxon>
    </lineage>
</organism>
<dbReference type="Gene3D" id="2.40.50.90">
    <property type="match status" value="1"/>
</dbReference>
<dbReference type="InterPro" id="IPR016071">
    <property type="entry name" value="Staphylococal_nuclease_OB-fold"/>
</dbReference>
<feature type="chain" id="PRO_5034813764" evidence="1">
    <location>
        <begin position="22"/>
        <end position="164"/>
    </location>
</feature>
<evidence type="ECO:0000256" key="1">
    <source>
        <dbReference type="SAM" id="SignalP"/>
    </source>
</evidence>
<evidence type="ECO:0000313" key="4">
    <source>
        <dbReference type="Proteomes" id="UP000653156"/>
    </source>
</evidence>
<dbReference type="PANTHER" id="PTHR12302">
    <property type="entry name" value="EBNA2 BINDING PROTEIN P100"/>
    <property type="match status" value="1"/>
</dbReference>
<dbReference type="InterPro" id="IPR035437">
    <property type="entry name" value="SNase_OB-fold_sf"/>
</dbReference>
<dbReference type="RefSeq" id="WP_230340140.1">
    <property type="nucleotide sequence ID" value="NZ_CP069798.1"/>
</dbReference>
<dbReference type="SUPFAM" id="SSF50199">
    <property type="entry name" value="Staphylococcal nuclease"/>
    <property type="match status" value="1"/>
</dbReference>
<keyword evidence="1" id="KW-0732">Signal</keyword>
<keyword evidence="4" id="KW-1185">Reference proteome</keyword>
<dbReference type="Pfam" id="PF00565">
    <property type="entry name" value="SNase"/>
    <property type="match status" value="1"/>
</dbReference>
<proteinExistence type="predicted"/>
<feature type="domain" description="TNase-like" evidence="2">
    <location>
        <begin position="30"/>
        <end position="149"/>
    </location>
</feature>
<dbReference type="GO" id="GO:0003676">
    <property type="term" value="F:nucleic acid binding"/>
    <property type="evidence" value="ECO:0007669"/>
    <property type="project" value="InterPro"/>
</dbReference>
<reference evidence="3" key="1">
    <citation type="submission" date="2021-02" db="EMBL/GenBank/DDBJ databases">
        <title>Neisseriaceae sp. 26B isolated from the cloaca of a Common Toad-headed Turtle (Mesoclemmys nasuta).</title>
        <authorList>
            <person name="Spergser J."/>
            <person name="Busse H.-J."/>
        </authorList>
    </citation>
    <scope>NUCLEOTIDE SEQUENCE</scope>
    <source>
        <strain evidence="3">26B</strain>
    </source>
</reference>
<dbReference type="PANTHER" id="PTHR12302:SF26">
    <property type="entry name" value="BLR1266 PROTEIN"/>
    <property type="match status" value="1"/>
</dbReference>
<protein>
    <submittedName>
        <fullName evidence="3">Thermonuclease family protein</fullName>
    </submittedName>
</protein>
<name>A0A892ZM36_9NEIS</name>
<dbReference type="InterPro" id="IPR002071">
    <property type="entry name" value="Thermonucl_AS"/>
</dbReference>
<dbReference type="PROSITE" id="PS01123">
    <property type="entry name" value="TNASE_1"/>
    <property type="match status" value="1"/>
</dbReference>
<feature type="signal peptide" evidence="1">
    <location>
        <begin position="1"/>
        <end position="21"/>
    </location>
</feature>
<dbReference type="SMART" id="SM00318">
    <property type="entry name" value="SNc"/>
    <property type="match status" value="1"/>
</dbReference>
<evidence type="ECO:0000313" key="3">
    <source>
        <dbReference type="EMBL" id="QRQ82847.1"/>
    </source>
</evidence>
<gene>
    <name evidence="3" type="ORF">JQU52_05560</name>
</gene>
<dbReference type="PROSITE" id="PS50830">
    <property type="entry name" value="TNASE_3"/>
    <property type="match status" value="1"/>
</dbReference>
<dbReference type="Proteomes" id="UP000653156">
    <property type="component" value="Chromosome"/>
</dbReference>
<dbReference type="KEGG" id="ptes:JQU52_05560"/>
<accession>A0A892ZM36</accession>
<sequence>MWRYVLAIFWLCAYFSAPATAAPSGSLKDTRLNCRVVGISDGDTITCLAAATPHRIRLAGIDAPESKQAYGRRAKQALSQYIYRRNVYIRISDTDRYGRLVGTVYLDGSDINRQMIAAGWAWAYRRYAGADYINAEATARRQKRGLWQDANPVYPQDFRHQRPE</sequence>
<dbReference type="GO" id="GO:0004518">
    <property type="term" value="F:nuclease activity"/>
    <property type="evidence" value="ECO:0007669"/>
    <property type="project" value="InterPro"/>
</dbReference>
<dbReference type="EMBL" id="CP069798">
    <property type="protein sequence ID" value="QRQ82847.1"/>
    <property type="molecule type" value="Genomic_DNA"/>
</dbReference>